<accession>A0A1E8FIR4</accession>
<dbReference type="InterPro" id="IPR043472">
    <property type="entry name" value="Macro_dom-like"/>
</dbReference>
<dbReference type="AlphaFoldDB" id="A0A1E8FIR4"/>
<dbReference type="InterPro" id="IPR002589">
    <property type="entry name" value="Macro_dom"/>
</dbReference>
<evidence type="ECO:0000259" key="1">
    <source>
        <dbReference type="PROSITE" id="PS51154"/>
    </source>
</evidence>
<dbReference type="SUPFAM" id="SSF52949">
    <property type="entry name" value="Macro domain-like"/>
    <property type="match status" value="1"/>
</dbReference>
<reference evidence="2 3" key="1">
    <citation type="submission" date="2016-09" db="EMBL/GenBank/DDBJ databases">
        <title>Alteromonas lipolytica, a new species isolated from sea water.</title>
        <authorList>
            <person name="Wu Y.-H."/>
            <person name="Cheng H."/>
            <person name="Xu X.-W."/>
        </authorList>
    </citation>
    <scope>NUCLEOTIDE SEQUENCE [LARGE SCALE GENOMIC DNA]</scope>
    <source>
        <strain evidence="2 3">JW12</strain>
    </source>
</reference>
<evidence type="ECO:0000313" key="3">
    <source>
        <dbReference type="Proteomes" id="UP000176037"/>
    </source>
</evidence>
<dbReference type="RefSeq" id="WP_070175059.1">
    <property type="nucleotide sequence ID" value="NZ_BMJR01000008.1"/>
</dbReference>
<protein>
    <submittedName>
        <fullName evidence="2">O-acetyl-ADP-ribose deacetylase</fullName>
    </submittedName>
</protein>
<comment type="caution">
    <text evidence="2">The sequence shown here is derived from an EMBL/GenBank/DDBJ whole genome shotgun (WGS) entry which is preliminary data.</text>
</comment>
<evidence type="ECO:0000313" key="2">
    <source>
        <dbReference type="EMBL" id="OFI35819.1"/>
    </source>
</evidence>
<dbReference type="STRING" id="1856405.BFC17_11095"/>
<organism evidence="2 3">
    <name type="scientific">Alteromonas lipolytica</name>
    <dbReference type="NCBI Taxonomy" id="1856405"/>
    <lineage>
        <taxon>Bacteria</taxon>
        <taxon>Pseudomonadati</taxon>
        <taxon>Pseudomonadota</taxon>
        <taxon>Gammaproteobacteria</taxon>
        <taxon>Alteromonadales</taxon>
        <taxon>Alteromonadaceae</taxon>
        <taxon>Alteromonas/Salinimonas group</taxon>
        <taxon>Alteromonas</taxon>
    </lineage>
</organism>
<dbReference type="Proteomes" id="UP000176037">
    <property type="component" value="Unassembled WGS sequence"/>
</dbReference>
<feature type="domain" description="Macro" evidence="1">
    <location>
        <begin position="1"/>
        <end position="169"/>
    </location>
</feature>
<dbReference type="SMART" id="SM00506">
    <property type="entry name" value="A1pp"/>
    <property type="match status" value="1"/>
</dbReference>
<proteinExistence type="predicted"/>
<sequence length="173" mass="18387">MAIKFILGDITTAAVDAIVNAANPSLLGGGGVDGAIHHAAGPELLKACRSLPVTAGMRCPPGEARLTISGNLPCRYVIHTVGPVYHNDPSPAETLANAYRRSCELAISQGCRSIAFPAISCGVYGYPHDEAARIAVNTCNSFSSQLAISFYLFEQSLYACFVNQWQQTQAQQQ</sequence>
<dbReference type="Pfam" id="PF01661">
    <property type="entry name" value="Macro"/>
    <property type="match status" value="1"/>
</dbReference>
<dbReference type="OrthoDB" id="6194521at2"/>
<name>A0A1E8FIR4_9ALTE</name>
<dbReference type="Gene3D" id="3.40.220.10">
    <property type="entry name" value="Leucine Aminopeptidase, subunit E, domain 1"/>
    <property type="match status" value="1"/>
</dbReference>
<dbReference type="PANTHER" id="PTHR11106">
    <property type="entry name" value="GANGLIOSIDE INDUCED DIFFERENTIATION ASSOCIATED PROTEIN 2-RELATED"/>
    <property type="match status" value="1"/>
</dbReference>
<dbReference type="PROSITE" id="PS51154">
    <property type="entry name" value="MACRO"/>
    <property type="match status" value="1"/>
</dbReference>
<dbReference type="PANTHER" id="PTHR11106:SF27">
    <property type="entry name" value="MACRO DOMAIN-CONTAINING PROTEIN"/>
    <property type="match status" value="1"/>
</dbReference>
<keyword evidence="3" id="KW-1185">Reference proteome</keyword>
<gene>
    <name evidence="2" type="ORF">BFC17_11095</name>
</gene>
<dbReference type="EMBL" id="MJIC01000006">
    <property type="protein sequence ID" value="OFI35819.1"/>
    <property type="molecule type" value="Genomic_DNA"/>
</dbReference>
<dbReference type="NCBIfam" id="NF001664">
    <property type="entry name" value="PRK00431.1-6"/>
    <property type="match status" value="1"/>
</dbReference>
<dbReference type="CDD" id="cd02908">
    <property type="entry name" value="Macro_OAADPr_deacetylase"/>
    <property type="match status" value="1"/>
</dbReference>